<dbReference type="SUPFAM" id="SSF63829">
    <property type="entry name" value="Calcium-dependent phosphotriesterase"/>
    <property type="match status" value="1"/>
</dbReference>
<evidence type="ECO:0000313" key="8">
    <source>
        <dbReference type="EMBL" id="KAK3583124.1"/>
    </source>
</evidence>
<name>A0AAE0VM93_9BIVA</name>
<keyword evidence="3" id="KW-0862">Zinc</keyword>
<protein>
    <submittedName>
        <fullName evidence="8">Uncharacterized protein</fullName>
    </submittedName>
</protein>
<dbReference type="Proteomes" id="UP001195483">
    <property type="component" value="Unassembled WGS sequence"/>
</dbReference>
<comment type="caution">
    <text evidence="8">The sequence shown here is derived from an EMBL/GenBank/DDBJ whole genome shotgun (WGS) entry which is preliminary data.</text>
</comment>
<feature type="compositionally biased region" description="Basic and acidic residues" evidence="5">
    <location>
        <begin position="198"/>
        <end position="214"/>
    </location>
</feature>
<feature type="compositionally biased region" description="Basic and acidic residues" evidence="5">
    <location>
        <begin position="582"/>
        <end position="604"/>
    </location>
</feature>
<keyword evidence="9" id="KW-1185">Reference proteome</keyword>
<feature type="domain" description="RING-type" evidence="6">
    <location>
        <begin position="233"/>
        <end position="273"/>
    </location>
</feature>
<evidence type="ECO:0000256" key="3">
    <source>
        <dbReference type="ARBA" id="ARBA00022833"/>
    </source>
</evidence>
<evidence type="ECO:0000256" key="1">
    <source>
        <dbReference type="ARBA" id="ARBA00022723"/>
    </source>
</evidence>
<dbReference type="SMART" id="SM00184">
    <property type="entry name" value="RING"/>
    <property type="match status" value="2"/>
</dbReference>
<feature type="compositionally biased region" description="Polar residues" evidence="5">
    <location>
        <begin position="215"/>
        <end position="224"/>
    </location>
</feature>
<dbReference type="AlphaFoldDB" id="A0AAE0VM93"/>
<dbReference type="SUPFAM" id="SSF57845">
    <property type="entry name" value="B-box zinc-binding domain"/>
    <property type="match status" value="1"/>
</dbReference>
<feature type="compositionally biased region" description="Acidic residues" evidence="5">
    <location>
        <begin position="173"/>
        <end position="192"/>
    </location>
</feature>
<dbReference type="Gene3D" id="3.30.160.60">
    <property type="entry name" value="Classic Zinc Finger"/>
    <property type="match status" value="1"/>
</dbReference>
<dbReference type="EMBL" id="JAEAOA010002158">
    <property type="protein sequence ID" value="KAK3583124.1"/>
    <property type="molecule type" value="Genomic_DNA"/>
</dbReference>
<dbReference type="PROSITE" id="PS50089">
    <property type="entry name" value="ZF_RING_2"/>
    <property type="match status" value="1"/>
</dbReference>
<organism evidence="8 9">
    <name type="scientific">Potamilus streckersoni</name>
    <dbReference type="NCBI Taxonomy" id="2493646"/>
    <lineage>
        <taxon>Eukaryota</taxon>
        <taxon>Metazoa</taxon>
        <taxon>Spiralia</taxon>
        <taxon>Lophotrochozoa</taxon>
        <taxon>Mollusca</taxon>
        <taxon>Bivalvia</taxon>
        <taxon>Autobranchia</taxon>
        <taxon>Heteroconchia</taxon>
        <taxon>Palaeoheterodonta</taxon>
        <taxon>Unionida</taxon>
        <taxon>Unionoidea</taxon>
        <taxon>Unionidae</taxon>
        <taxon>Ambleminae</taxon>
        <taxon>Lampsilini</taxon>
        <taxon>Potamilus</taxon>
    </lineage>
</organism>
<evidence type="ECO:0000256" key="2">
    <source>
        <dbReference type="ARBA" id="ARBA00022771"/>
    </source>
</evidence>
<dbReference type="PANTHER" id="PTHR25462">
    <property type="entry name" value="BONUS, ISOFORM C-RELATED"/>
    <property type="match status" value="1"/>
</dbReference>
<reference evidence="8" key="3">
    <citation type="submission" date="2023-05" db="EMBL/GenBank/DDBJ databases">
        <authorList>
            <person name="Smith C.H."/>
        </authorList>
    </citation>
    <scope>NUCLEOTIDE SEQUENCE</scope>
    <source>
        <strain evidence="8">CHS0354</strain>
        <tissue evidence="8">Mantle</tissue>
    </source>
</reference>
<evidence type="ECO:0000313" key="9">
    <source>
        <dbReference type="Proteomes" id="UP001195483"/>
    </source>
</evidence>
<dbReference type="PROSITE" id="PS00028">
    <property type="entry name" value="ZINC_FINGER_C2H2_1"/>
    <property type="match status" value="1"/>
</dbReference>
<dbReference type="PROSITE" id="PS50119">
    <property type="entry name" value="ZF_BBOX"/>
    <property type="match status" value="1"/>
</dbReference>
<proteinExistence type="predicted"/>
<dbReference type="InterPro" id="IPR013087">
    <property type="entry name" value="Znf_C2H2_type"/>
</dbReference>
<dbReference type="SUPFAM" id="SSF57850">
    <property type="entry name" value="RING/U-box"/>
    <property type="match status" value="1"/>
</dbReference>
<dbReference type="InterPro" id="IPR011042">
    <property type="entry name" value="6-blade_b-propeller_TolB-like"/>
</dbReference>
<dbReference type="GO" id="GO:0008270">
    <property type="term" value="F:zinc ion binding"/>
    <property type="evidence" value="ECO:0007669"/>
    <property type="project" value="UniProtKB-KW"/>
</dbReference>
<dbReference type="Gene3D" id="3.30.40.10">
    <property type="entry name" value="Zinc/RING finger domain, C3HC4 (zinc finger)"/>
    <property type="match status" value="1"/>
</dbReference>
<feature type="compositionally biased region" description="Polar residues" evidence="5">
    <location>
        <begin position="152"/>
        <end position="172"/>
    </location>
</feature>
<evidence type="ECO:0000256" key="4">
    <source>
        <dbReference type="PROSITE-ProRule" id="PRU00024"/>
    </source>
</evidence>
<dbReference type="Pfam" id="PF00097">
    <property type="entry name" value="zf-C3HC4"/>
    <property type="match status" value="1"/>
</dbReference>
<dbReference type="PROSITE" id="PS00518">
    <property type="entry name" value="ZF_RING_1"/>
    <property type="match status" value="1"/>
</dbReference>
<sequence length="1002" mass="112404">MIGIVYQSQDLIYHFRLTLGRQFHFIFLHKKCHIGEYCYISEKNTSLTLPTSAEMESMEGAATMSEQQSSGDADLNHQNVTEFHTTDHLVTSPENPLNGYSNKEIPGILPLHNENASGTGEGAGLKNHGLISIGAIAADEDMVFETKKDQTFGETRNSVSVNQDDASDWTSTSEEEEEEGENKEEEDEEDSGEAGQDNQEKDSEDRVSKSDTNDSNRSGVKRANSQSQDPLICPACENSFSDPRLLPCLHSVCYVCLDSLHVKKNKIRCPKCKSRHSIPSKGKDGFVSNKLVMNLISAQKVDFDSVFDCAVCMLHDQTNEGYGKCIDCGDILCNDCFAKHNFSSQTAHHRVVSKDDLKLVGKQQLIPVKGVQCEQHTGEDRKFFCENCNELVCRDCILLDHSKHHCVVFTEAIASRKIVIQSLLDDLEKKREQIDDDDMDGFLVDLDKEEKKQIEIIEKVVEQYVQVMKTKRDDAVKLLRKMFRAQRKLATDRKANARGIALKIEDRSNIVNFFLDEGLDVDILTLQSVIESSLAELKEKNVSPASPRNCPCPFVIVNTGSIDFKNWSPFSISSPSKKKAAKKDQGIKSIVEKTSSKQGQEKKISKPKKKKTLPSTMLDQYQDFYSAYPMPMFMEYYSSDIPPTLVQSFPGTLQKRSVEALGGDYLHTGRQQCYTTVPFQQKIGVEEGQQNSASLNKRQAQQYSAAMFNQASFHPEPSSSYEPKTPQPELSLAHGTKKSVQRFVALRLVTCLNVKMISDNKEPIISGIAFINNETFLLSDNGNKKIKMFRIDGTFVDFFQDPAPMSLTGWNDCIAWNSDNANVYIKEHTNPQVKRLQFQASIPHPIACYKNQFIVIANVKKNMVARYDVEGRKVSDFIPTTSGGLNLQHVTSIATSNNNLIALVDTHLKRVIITNMDGLHLGEYCPPGASDWLPGDVCVDPKNSIFVTDTLQNKILMCNQRGEHIQEWTTLLEHISCIACNNKGNLLVSGKGRLNLYQYSFQ</sequence>
<evidence type="ECO:0000256" key="5">
    <source>
        <dbReference type="SAM" id="MobiDB-lite"/>
    </source>
</evidence>
<dbReference type="InterPro" id="IPR013083">
    <property type="entry name" value="Znf_RING/FYVE/PHD"/>
</dbReference>
<feature type="domain" description="B box-type" evidence="7">
    <location>
        <begin position="368"/>
        <end position="409"/>
    </location>
</feature>
<keyword evidence="1" id="KW-0479">Metal-binding</keyword>
<dbReference type="SMART" id="SM00336">
    <property type="entry name" value="BBOX"/>
    <property type="match status" value="2"/>
</dbReference>
<dbReference type="InterPro" id="IPR047153">
    <property type="entry name" value="TRIM45/56/19-like"/>
</dbReference>
<evidence type="ECO:0000259" key="7">
    <source>
        <dbReference type="PROSITE" id="PS50119"/>
    </source>
</evidence>
<dbReference type="InterPro" id="IPR018957">
    <property type="entry name" value="Znf_C3HC4_RING-type"/>
</dbReference>
<dbReference type="InterPro" id="IPR017907">
    <property type="entry name" value="Znf_RING_CS"/>
</dbReference>
<dbReference type="CDD" id="cd16579">
    <property type="entry name" value="RING-HC_PML_C-V"/>
    <property type="match status" value="1"/>
</dbReference>
<evidence type="ECO:0000259" key="6">
    <source>
        <dbReference type="PROSITE" id="PS50089"/>
    </source>
</evidence>
<reference evidence="8" key="1">
    <citation type="journal article" date="2021" name="Genome Biol. Evol.">
        <title>A High-Quality Reference Genome for a Parasitic Bivalve with Doubly Uniparental Inheritance (Bivalvia: Unionida).</title>
        <authorList>
            <person name="Smith C.H."/>
        </authorList>
    </citation>
    <scope>NUCLEOTIDE SEQUENCE</scope>
    <source>
        <strain evidence="8">CHS0354</strain>
    </source>
</reference>
<feature type="region of interest" description="Disordered" evidence="5">
    <location>
        <begin position="573"/>
        <end position="612"/>
    </location>
</feature>
<dbReference type="InterPro" id="IPR001841">
    <property type="entry name" value="Znf_RING"/>
</dbReference>
<reference evidence="8" key="2">
    <citation type="journal article" date="2021" name="Genome Biol. Evol.">
        <title>Developing a high-quality reference genome for a parasitic bivalve with doubly uniparental inheritance (Bivalvia: Unionida).</title>
        <authorList>
            <person name="Smith C.H."/>
        </authorList>
    </citation>
    <scope>NUCLEOTIDE SEQUENCE</scope>
    <source>
        <strain evidence="8">CHS0354</strain>
        <tissue evidence="8">Mantle</tissue>
    </source>
</reference>
<dbReference type="InterPro" id="IPR000315">
    <property type="entry name" value="Znf_B-box"/>
</dbReference>
<keyword evidence="2 4" id="KW-0863">Zinc-finger</keyword>
<dbReference type="Gene3D" id="2.120.10.30">
    <property type="entry name" value="TolB, C-terminal domain"/>
    <property type="match status" value="1"/>
</dbReference>
<gene>
    <name evidence="8" type="ORF">CHS0354_036873</name>
</gene>
<accession>A0AAE0VM93</accession>
<feature type="region of interest" description="Disordered" evidence="5">
    <location>
        <begin position="149"/>
        <end position="224"/>
    </location>
</feature>
<dbReference type="PANTHER" id="PTHR25462:SF296">
    <property type="entry name" value="MEIOTIC P26, ISOFORM F"/>
    <property type="match status" value="1"/>
</dbReference>
<dbReference type="Pfam" id="PF00643">
    <property type="entry name" value="zf-B_box"/>
    <property type="match status" value="1"/>
</dbReference>